<dbReference type="Gene3D" id="3.10.180.10">
    <property type="entry name" value="2,3-Dihydroxybiphenyl 1,2-Dioxygenase, domain 1"/>
    <property type="match status" value="1"/>
</dbReference>
<organism evidence="2 3">
    <name type="scientific">Tectimicrobiota bacterium</name>
    <dbReference type="NCBI Taxonomy" id="2528274"/>
    <lineage>
        <taxon>Bacteria</taxon>
        <taxon>Pseudomonadati</taxon>
        <taxon>Nitrospinota/Tectimicrobiota group</taxon>
        <taxon>Candidatus Tectimicrobiota</taxon>
    </lineage>
</organism>
<name>A0A932MN61_UNCTE</name>
<dbReference type="InterPro" id="IPR009725">
    <property type="entry name" value="3_dmu_93_MTrfase"/>
</dbReference>
<dbReference type="Proteomes" id="UP000782312">
    <property type="component" value="Unassembled WGS sequence"/>
</dbReference>
<accession>A0A932MN61</accession>
<evidence type="ECO:0000313" key="2">
    <source>
        <dbReference type="EMBL" id="MBI3129024.1"/>
    </source>
</evidence>
<evidence type="ECO:0000313" key="3">
    <source>
        <dbReference type="Proteomes" id="UP000782312"/>
    </source>
</evidence>
<dbReference type="SUPFAM" id="SSF54593">
    <property type="entry name" value="Glyoxalase/Bleomycin resistance protein/Dihydroxybiphenyl dioxygenase"/>
    <property type="match status" value="1"/>
</dbReference>
<protein>
    <submittedName>
        <fullName evidence="2">VOC family protein</fullName>
    </submittedName>
</protein>
<sequence>MQQFTPCLWFDDQAEEAANFHVSVFKNSKIGSVSYYGDAGANVSGRPKGTVMTVTFQLDGQEFMALNGGPVFKFSPAISFMVNRETQQEVDRLWEKLSEGGEKEQCGWLKDKYGVSWQIIPTELGEMMQDGDPEKSERVMKALLQMNKIDIESLKQACEQR</sequence>
<comment type="caution">
    <text evidence="2">The sequence shown here is derived from an EMBL/GenBank/DDBJ whole genome shotgun (WGS) entry which is preliminary data.</text>
</comment>
<dbReference type="InterPro" id="IPR028973">
    <property type="entry name" value="PhnB-like"/>
</dbReference>
<dbReference type="PIRSF" id="PIRSF021700">
    <property type="entry name" value="3_dmu_93_MTrfase"/>
    <property type="match status" value="1"/>
</dbReference>
<feature type="domain" description="PhnB-like" evidence="1">
    <location>
        <begin position="2"/>
        <end position="120"/>
    </location>
</feature>
<reference evidence="2" key="1">
    <citation type="submission" date="2020-07" db="EMBL/GenBank/DDBJ databases">
        <title>Huge and variable diversity of episymbiotic CPR bacteria and DPANN archaea in groundwater ecosystems.</title>
        <authorList>
            <person name="He C.Y."/>
            <person name="Keren R."/>
            <person name="Whittaker M."/>
            <person name="Farag I.F."/>
            <person name="Doudna J."/>
            <person name="Cate J.H.D."/>
            <person name="Banfield J.F."/>
        </authorList>
    </citation>
    <scope>NUCLEOTIDE SEQUENCE</scope>
    <source>
        <strain evidence="2">NC_groundwater_763_Ag_S-0.2um_68_21</strain>
    </source>
</reference>
<dbReference type="AlphaFoldDB" id="A0A932MN61"/>
<dbReference type="InterPro" id="IPR029068">
    <property type="entry name" value="Glyas_Bleomycin-R_OHBP_Dase"/>
</dbReference>
<proteinExistence type="predicted"/>
<dbReference type="PANTHER" id="PTHR33990">
    <property type="entry name" value="PROTEIN YJDN-RELATED"/>
    <property type="match status" value="1"/>
</dbReference>
<dbReference type="Pfam" id="PF06983">
    <property type="entry name" value="3-dmu-9_3-mt"/>
    <property type="match status" value="1"/>
</dbReference>
<gene>
    <name evidence="2" type="ORF">HYZ11_15565</name>
</gene>
<dbReference type="EMBL" id="JACPUR010000037">
    <property type="protein sequence ID" value="MBI3129024.1"/>
    <property type="molecule type" value="Genomic_DNA"/>
</dbReference>
<dbReference type="CDD" id="cd06588">
    <property type="entry name" value="PhnB_like"/>
    <property type="match status" value="1"/>
</dbReference>
<evidence type="ECO:0000259" key="1">
    <source>
        <dbReference type="Pfam" id="PF06983"/>
    </source>
</evidence>